<dbReference type="InterPro" id="IPR001789">
    <property type="entry name" value="Sig_transdc_resp-reg_receiver"/>
</dbReference>
<dbReference type="PANTHER" id="PTHR48111:SF40">
    <property type="entry name" value="PHOSPHATE REGULON TRANSCRIPTIONAL REGULATORY PROTEIN PHOB"/>
    <property type="match status" value="1"/>
</dbReference>
<evidence type="ECO:0000256" key="7">
    <source>
        <dbReference type="ARBA" id="ARBA00024867"/>
    </source>
</evidence>
<dbReference type="GO" id="GO:0000976">
    <property type="term" value="F:transcription cis-regulatory region binding"/>
    <property type="evidence" value="ECO:0007669"/>
    <property type="project" value="TreeGrafter"/>
</dbReference>
<feature type="modified residue" description="4-aspartylphosphate" evidence="8">
    <location>
        <position position="50"/>
    </location>
</feature>
<accession>A0A9D1I5Q8</accession>
<dbReference type="AlphaFoldDB" id="A0A9D1I5Q8"/>
<evidence type="ECO:0000256" key="3">
    <source>
        <dbReference type="ARBA" id="ARBA00023012"/>
    </source>
</evidence>
<dbReference type="GO" id="GO:0006355">
    <property type="term" value="P:regulation of DNA-templated transcription"/>
    <property type="evidence" value="ECO:0007669"/>
    <property type="project" value="InterPro"/>
</dbReference>
<evidence type="ECO:0000256" key="9">
    <source>
        <dbReference type="PROSITE-ProRule" id="PRU01091"/>
    </source>
</evidence>
<dbReference type="GO" id="GO:0000156">
    <property type="term" value="F:phosphorelay response regulator activity"/>
    <property type="evidence" value="ECO:0007669"/>
    <property type="project" value="TreeGrafter"/>
</dbReference>
<evidence type="ECO:0000256" key="8">
    <source>
        <dbReference type="PROSITE-ProRule" id="PRU00169"/>
    </source>
</evidence>
<reference evidence="12" key="2">
    <citation type="journal article" date="2021" name="PeerJ">
        <title>Extensive microbial diversity within the chicken gut microbiome revealed by metagenomics and culture.</title>
        <authorList>
            <person name="Gilroy R."/>
            <person name="Ravi A."/>
            <person name="Getino M."/>
            <person name="Pursley I."/>
            <person name="Horton D.L."/>
            <person name="Alikhan N.F."/>
            <person name="Baker D."/>
            <person name="Gharbi K."/>
            <person name="Hall N."/>
            <person name="Watson M."/>
            <person name="Adriaenssens E.M."/>
            <person name="Foster-Nyarko E."/>
            <person name="Jarju S."/>
            <person name="Secka A."/>
            <person name="Antonio M."/>
            <person name="Oren A."/>
            <person name="Chaudhuri R.R."/>
            <person name="La Ragione R."/>
            <person name="Hildebrand F."/>
            <person name="Pallen M.J."/>
        </authorList>
    </citation>
    <scope>NUCLEOTIDE SEQUENCE</scope>
    <source>
        <strain evidence="12">11300</strain>
    </source>
</reference>
<dbReference type="Gene3D" id="1.10.10.10">
    <property type="entry name" value="Winged helix-like DNA-binding domain superfamily/Winged helix DNA-binding domain"/>
    <property type="match status" value="1"/>
</dbReference>
<keyword evidence="3" id="KW-0902">Two-component regulatory system</keyword>
<keyword evidence="6" id="KW-0804">Transcription</keyword>
<dbReference type="GO" id="GO:0032993">
    <property type="term" value="C:protein-DNA complex"/>
    <property type="evidence" value="ECO:0007669"/>
    <property type="project" value="TreeGrafter"/>
</dbReference>
<protein>
    <recommendedName>
        <fullName evidence="1">Stage 0 sporulation protein A homolog</fullName>
    </recommendedName>
</protein>
<dbReference type="SMART" id="SM00862">
    <property type="entry name" value="Trans_reg_C"/>
    <property type="match status" value="1"/>
</dbReference>
<evidence type="ECO:0000256" key="5">
    <source>
        <dbReference type="ARBA" id="ARBA00023125"/>
    </source>
</evidence>
<evidence type="ECO:0000313" key="13">
    <source>
        <dbReference type="Proteomes" id="UP000824091"/>
    </source>
</evidence>
<dbReference type="InterPro" id="IPR039420">
    <property type="entry name" value="WalR-like"/>
</dbReference>
<name>A0A9D1I5Q8_9FIRM</name>
<dbReference type="GO" id="GO:0005829">
    <property type="term" value="C:cytosol"/>
    <property type="evidence" value="ECO:0007669"/>
    <property type="project" value="TreeGrafter"/>
</dbReference>
<dbReference type="InterPro" id="IPR036388">
    <property type="entry name" value="WH-like_DNA-bd_sf"/>
</dbReference>
<dbReference type="InterPro" id="IPR001867">
    <property type="entry name" value="OmpR/PhoB-type_DNA-bd"/>
</dbReference>
<dbReference type="PROSITE" id="PS50110">
    <property type="entry name" value="RESPONSE_REGULATORY"/>
    <property type="match status" value="1"/>
</dbReference>
<evidence type="ECO:0000259" key="10">
    <source>
        <dbReference type="PROSITE" id="PS50110"/>
    </source>
</evidence>
<feature type="DNA-binding region" description="OmpR/PhoB-type" evidence="9">
    <location>
        <begin position="126"/>
        <end position="222"/>
    </location>
</feature>
<evidence type="ECO:0000313" key="12">
    <source>
        <dbReference type="EMBL" id="HIU27475.1"/>
    </source>
</evidence>
<dbReference type="PANTHER" id="PTHR48111">
    <property type="entry name" value="REGULATOR OF RPOS"/>
    <property type="match status" value="1"/>
</dbReference>
<dbReference type="InterPro" id="IPR011006">
    <property type="entry name" value="CheY-like_superfamily"/>
</dbReference>
<dbReference type="InterPro" id="IPR016032">
    <property type="entry name" value="Sig_transdc_resp-reg_C-effctor"/>
</dbReference>
<dbReference type="Proteomes" id="UP000824091">
    <property type="component" value="Unassembled WGS sequence"/>
</dbReference>
<feature type="domain" description="OmpR/PhoB-type" evidence="11">
    <location>
        <begin position="126"/>
        <end position="222"/>
    </location>
</feature>
<gene>
    <name evidence="12" type="ORF">IAD16_03695</name>
</gene>
<comment type="function">
    <text evidence="7">May play the central regulatory role in sporulation. It may be an element of the effector pathway responsible for the activation of sporulation genes in response to nutritional stress. Spo0A may act in concert with spo0H (a sigma factor) to control the expression of some genes that are critical to the sporulation process.</text>
</comment>
<feature type="domain" description="Response regulatory" evidence="10">
    <location>
        <begin position="1"/>
        <end position="117"/>
    </location>
</feature>
<dbReference type="FunFam" id="1.10.10.10:FF:000018">
    <property type="entry name" value="DNA-binding response regulator ResD"/>
    <property type="match status" value="1"/>
</dbReference>
<evidence type="ECO:0000256" key="6">
    <source>
        <dbReference type="ARBA" id="ARBA00023163"/>
    </source>
</evidence>
<dbReference type="PROSITE" id="PS51755">
    <property type="entry name" value="OMPR_PHOB"/>
    <property type="match status" value="1"/>
</dbReference>
<sequence>MIFCVEDDSSIRDLMIYTLSSAGFEAEGFADGEALFDALKTRIPQLIMLDIMLPGEDGITILKKLRSQVRTAQIPIIMATAKGTEYDKVIGLDLGADDYLTKPFGMMEMVSRIKAVLRRAAPAEENRTLRVGDLELDMNQHIVTACGKRVQLTLKEYELLRLFMENLGRAYTRDQLLSKIWGADYIGETRTVDVHIGTLRTKLGSCGDYIETVRGVGYRMEGKI</sequence>
<keyword evidence="5 9" id="KW-0238">DNA-binding</keyword>
<comment type="caution">
    <text evidence="12">The sequence shown here is derived from an EMBL/GenBank/DDBJ whole genome shotgun (WGS) entry which is preliminary data.</text>
</comment>
<reference evidence="12" key="1">
    <citation type="submission" date="2020-10" db="EMBL/GenBank/DDBJ databases">
        <authorList>
            <person name="Gilroy R."/>
        </authorList>
    </citation>
    <scope>NUCLEOTIDE SEQUENCE</scope>
    <source>
        <strain evidence="12">11300</strain>
    </source>
</reference>
<dbReference type="SUPFAM" id="SSF52172">
    <property type="entry name" value="CheY-like"/>
    <property type="match status" value="1"/>
</dbReference>
<dbReference type="Gene3D" id="3.40.50.2300">
    <property type="match status" value="1"/>
</dbReference>
<dbReference type="SUPFAM" id="SSF46894">
    <property type="entry name" value="C-terminal effector domain of the bipartite response regulators"/>
    <property type="match status" value="1"/>
</dbReference>
<evidence type="ECO:0000256" key="4">
    <source>
        <dbReference type="ARBA" id="ARBA00023015"/>
    </source>
</evidence>
<proteinExistence type="predicted"/>
<keyword evidence="2 8" id="KW-0597">Phosphoprotein</keyword>
<dbReference type="Pfam" id="PF00486">
    <property type="entry name" value="Trans_reg_C"/>
    <property type="match status" value="1"/>
</dbReference>
<dbReference type="EMBL" id="DVMO01000055">
    <property type="protein sequence ID" value="HIU27475.1"/>
    <property type="molecule type" value="Genomic_DNA"/>
</dbReference>
<evidence type="ECO:0000256" key="2">
    <source>
        <dbReference type="ARBA" id="ARBA00022553"/>
    </source>
</evidence>
<evidence type="ECO:0000259" key="11">
    <source>
        <dbReference type="PROSITE" id="PS51755"/>
    </source>
</evidence>
<dbReference type="Pfam" id="PF00072">
    <property type="entry name" value="Response_reg"/>
    <property type="match status" value="1"/>
</dbReference>
<evidence type="ECO:0000256" key="1">
    <source>
        <dbReference type="ARBA" id="ARBA00018672"/>
    </source>
</evidence>
<dbReference type="CDD" id="cd00383">
    <property type="entry name" value="trans_reg_C"/>
    <property type="match status" value="1"/>
</dbReference>
<keyword evidence="4" id="KW-0805">Transcription regulation</keyword>
<organism evidence="12 13">
    <name type="scientific">Candidatus Fimisoma avicola</name>
    <dbReference type="NCBI Taxonomy" id="2840826"/>
    <lineage>
        <taxon>Bacteria</taxon>
        <taxon>Bacillati</taxon>
        <taxon>Bacillota</taxon>
        <taxon>Clostridia</taxon>
        <taxon>Eubacteriales</taxon>
        <taxon>Candidatus Fimisoma</taxon>
    </lineage>
</organism>
<dbReference type="SMART" id="SM00448">
    <property type="entry name" value="REC"/>
    <property type="match status" value="1"/>
</dbReference>
<dbReference type="Gene3D" id="6.10.250.690">
    <property type="match status" value="1"/>
</dbReference>